<proteinExistence type="predicted"/>
<evidence type="ECO:0000313" key="6">
    <source>
        <dbReference type="EMBL" id="MCV3728479.1"/>
    </source>
</evidence>
<comment type="caution">
    <text evidence="3">Lacks conserved residue(s) required for the propagation of feature annotation.</text>
</comment>
<keyword evidence="4" id="KW-0812">Transmembrane</keyword>
<evidence type="ECO:0000256" key="3">
    <source>
        <dbReference type="PROSITE-ProRule" id="PRU00421"/>
    </source>
</evidence>
<comment type="caution">
    <text evidence="6">The sequence shown here is derived from an EMBL/GenBank/DDBJ whole genome shotgun (WGS) entry which is preliminary data.</text>
</comment>
<protein>
    <recommendedName>
        <fullName evidence="5">PTS EIIB type-1 domain-containing protein</fullName>
    </recommendedName>
</protein>
<name>A0ABT3BMM6_9BACT</name>
<keyword evidence="7" id="KW-1185">Reference proteome</keyword>
<dbReference type="Proteomes" id="UP001208245">
    <property type="component" value="Unassembled WGS sequence"/>
</dbReference>
<gene>
    <name evidence="6" type="ORF">OF376_01700</name>
</gene>
<feature type="domain" description="PTS EIIB type-1" evidence="5">
    <location>
        <begin position="43"/>
        <end position="121"/>
    </location>
</feature>
<evidence type="ECO:0000259" key="5">
    <source>
        <dbReference type="PROSITE" id="PS51098"/>
    </source>
</evidence>
<dbReference type="PROSITE" id="PS51098">
    <property type="entry name" value="PTS_EIIB_TYPE_1"/>
    <property type="match status" value="1"/>
</dbReference>
<evidence type="ECO:0000256" key="4">
    <source>
        <dbReference type="SAM" id="Phobius"/>
    </source>
</evidence>
<keyword evidence="4" id="KW-0472">Membrane</keyword>
<organism evidence="6 7">
    <name type="scientific">Ureaplasma miroungigenitalium</name>
    <dbReference type="NCBI Taxonomy" id="1042321"/>
    <lineage>
        <taxon>Bacteria</taxon>
        <taxon>Bacillati</taxon>
        <taxon>Mycoplasmatota</taxon>
        <taxon>Mycoplasmoidales</taxon>
        <taxon>Mycoplasmoidaceae</taxon>
        <taxon>Ureaplasma</taxon>
    </lineage>
</organism>
<dbReference type="InterPro" id="IPR036878">
    <property type="entry name" value="Glu_permease_IIB"/>
</dbReference>
<sequence length="121" mass="13612">MKNWKIVLLIIFTFGIAYFVLKKKAKQKSLQTNTELTVSKKIPFHMNQFYQAVGGLENIESSTATLNSLKLILRKPELVNVASLKALDAKGILKSNNSYRMTLGDFAMSLSETINQELSNQ</sequence>
<accession>A0ABT3BMM6</accession>
<dbReference type="RefSeq" id="WP_263821794.1">
    <property type="nucleotide sequence ID" value="NZ_JAOXHK010000002.1"/>
</dbReference>
<reference evidence="6 7" key="1">
    <citation type="journal article" date="2020" name="Int. J. Syst. Evol. Microbiol.">
        <title>Ureaplasma miroungigenitalium sp. nov. isolated from northern elephant seals (Mirounga angustirostris) and Ureaplasma zalophigenitalium sp. nov. isolated from California sea lions (Zalophus californianus).</title>
        <authorList>
            <person name="Volokhov D.V."/>
            <person name="Gulland F.M."/>
            <person name="Gao Y."/>
            <person name="Chizhikov V.E."/>
        </authorList>
    </citation>
    <scope>NUCLEOTIDE SEQUENCE [LARGE SCALE GENOMIC DNA]</scope>
    <source>
        <strain evidence="6 7">ES3182-GEN</strain>
    </source>
</reference>
<keyword evidence="2" id="KW-0598">Phosphotransferase system</keyword>
<evidence type="ECO:0000313" key="7">
    <source>
        <dbReference type="Proteomes" id="UP001208245"/>
    </source>
</evidence>
<evidence type="ECO:0000256" key="2">
    <source>
        <dbReference type="ARBA" id="ARBA00022683"/>
    </source>
</evidence>
<feature type="transmembrane region" description="Helical" evidence="4">
    <location>
        <begin position="6"/>
        <end position="21"/>
    </location>
</feature>
<keyword evidence="4" id="KW-1133">Transmembrane helix</keyword>
<dbReference type="EMBL" id="JAOXHL010000001">
    <property type="protein sequence ID" value="MCV3728479.1"/>
    <property type="molecule type" value="Genomic_DNA"/>
</dbReference>
<dbReference type="Gene3D" id="3.30.1360.60">
    <property type="entry name" value="Glucose permease domain IIB"/>
    <property type="match status" value="1"/>
</dbReference>
<evidence type="ECO:0000256" key="1">
    <source>
        <dbReference type="ARBA" id="ARBA00022679"/>
    </source>
</evidence>
<dbReference type="InterPro" id="IPR001996">
    <property type="entry name" value="PTS_IIB_1"/>
</dbReference>
<dbReference type="SUPFAM" id="SSF55604">
    <property type="entry name" value="Glucose permease domain IIB"/>
    <property type="match status" value="1"/>
</dbReference>
<keyword evidence="1" id="KW-0808">Transferase</keyword>